<gene>
    <name evidence="1" type="ORF">GAZ26_04330</name>
    <name evidence="2" type="ORF">SAMN04487924_10620</name>
</gene>
<name>A0A1H4B1S3_9BACE</name>
<dbReference type="Pfam" id="PF16407">
    <property type="entry name" value="PKD_2"/>
    <property type="match status" value="1"/>
</dbReference>
<dbReference type="AlphaFoldDB" id="A0A1H4B1S3"/>
<evidence type="ECO:0000313" key="4">
    <source>
        <dbReference type="Proteomes" id="UP000471447"/>
    </source>
</evidence>
<dbReference type="PROSITE" id="PS51257">
    <property type="entry name" value="PROKAR_LIPOPROTEIN"/>
    <property type="match status" value="1"/>
</dbReference>
<dbReference type="Proteomes" id="UP000183040">
    <property type="component" value="Unassembled WGS sequence"/>
</dbReference>
<organism evidence="2 3">
    <name type="scientific">Bacteroides xylanisolvens</name>
    <dbReference type="NCBI Taxonomy" id="371601"/>
    <lineage>
        <taxon>Bacteria</taxon>
        <taxon>Pseudomonadati</taxon>
        <taxon>Bacteroidota</taxon>
        <taxon>Bacteroidia</taxon>
        <taxon>Bacteroidales</taxon>
        <taxon>Bacteroidaceae</taxon>
        <taxon>Bacteroides</taxon>
    </lineage>
</organism>
<evidence type="ECO:0000313" key="3">
    <source>
        <dbReference type="Proteomes" id="UP000183040"/>
    </source>
</evidence>
<accession>A0A1H4B1S3</accession>
<dbReference type="EMBL" id="FNRP01000006">
    <property type="protein sequence ID" value="SEA42024.1"/>
    <property type="molecule type" value="Genomic_DNA"/>
</dbReference>
<reference evidence="1 4" key="2">
    <citation type="journal article" date="2019" name="Nat. Med.">
        <title>A library of human gut bacterial isolates paired with longitudinal multiomics data enables mechanistic microbiome research.</title>
        <authorList>
            <person name="Poyet M."/>
            <person name="Groussin M."/>
            <person name="Gibbons S.M."/>
            <person name="Avila-Pacheco J."/>
            <person name="Jiang X."/>
            <person name="Kearney S.M."/>
            <person name="Perrotta A.R."/>
            <person name="Berdy B."/>
            <person name="Zhao S."/>
            <person name="Lieberman T.D."/>
            <person name="Swanson P.K."/>
            <person name="Smith M."/>
            <person name="Roesemann S."/>
            <person name="Alexander J.E."/>
            <person name="Rich S.A."/>
            <person name="Livny J."/>
            <person name="Vlamakis H."/>
            <person name="Clish C."/>
            <person name="Bullock K."/>
            <person name="Deik A."/>
            <person name="Scott J."/>
            <person name="Pierce K.A."/>
            <person name="Xavier R.J."/>
            <person name="Alm E.J."/>
        </authorList>
    </citation>
    <scope>NUCLEOTIDE SEQUENCE [LARGE SCALE GENOMIC DNA]</scope>
    <source>
        <strain evidence="1 4">BIOML-A7</strain>
    </source>
</reference>
<sequence length="547" mass="60918">MNMKRIKLKLATAIFLGSLMSSCYEDKGNYDYEQMNDITVEIPLESSDCVLGDVLKIIPELKFSTGKETENLTYLWTFDGQEIATERVLNWTVDKDGKYKDLRLAVKDQTTGVTYFGSALLSVISPYTTDGWVTLSAKEDGTSMLTYMRPTTKDQKYTCVVTKDVYGLSNGGATLGGKPIFMSQHFVSPWGSGEDNTSWLWITQQGGQGCVDVSGSSYQTEGYLPAMFINGGYPQGFEPQRVYDMVYLSMAIGRNGEIYTRVKESLNLFNSNYFLDDRVLLYNGQPIDGTMIAMTPEFYEHGGVLAYDKNSNRYLHITDLKASTLVIGSGMVDKYYSGNVLALETWDSSDPFDDMTGYTVHYIGACVGPYGQGGGSIGYMSVIEKDSRFFIQHFEVDDCSGKYAPGAYITTPLREVPFADIVNASTKNVYALCYYQNSGRPYLLLSSDNDLYLYYFNGDKGKQLIKFATFDAPITGIDTGGGAYEGHAGVGLENGEFYVLDLSLSVLEEIIKEGDSEKKVLFKEEGLGKIVQVLYKRERARDYGSWD</sequence>
<proteinExistence type="predicted"/>
<dbReference type="InterPro" id="IPR032183">
    <property type="entry name" value="PKD-like"/>
</dbReference>
<reference evidence="2 3" key="1">
    <citation type="submission" date="2016-10" db="EMBL/GenBank/DDBJ databases">
        <authorList>
            <person name="de Groot N.N."/>
        </authorList>
    </citation>
    <scope>NUCLEOTIDE SEQUENCE [LARGE SCALE GENOMIC DNA]</scope>
    <source>
        <strain evidence="2 3">NLAE-zl-G339</strain>
    </source>
</reference>
<evidence type="ECO:0000313" key="2">
    <source>
        <dbReference type="EMBL" id="SEA42024.1"/>
    </source>
</evidence>
<protein>
    <submittedName>
        <fullName evidence="2">PKD-like family protein</fullName>
    </submittedName>
</protein>
<evidence type="ECO:0000313" key="1">
    <source>
        <dbReference type="EMBL" id="KAB6426554.1"/>
    </source>
</evidence>
<dbReference type="EMBL" id="WDCG01000003">
    <property type="protein sequence ID" value="KAB6426554.1"/>
    <property type="molecule type" value="Genomic_DNA"/>
</dbReference>
<dbReference type="Proteomes" id="UP000471447">
    <property type="component" value="Unassembled WGS sequence"/>
</dbReference>